<proteinExistence type="predicted"/>
<dbReference type="InterPro" id="IPR002885">
    <property type="entry name" value="PPR_rpt"/>
</dbReference>
<dbReference type="Proteomes" id="UP001162164">
    <property type="component" value="Unassembled WGS sequence"/>
</dbReference>
<keyword evidence="2" id="KW-1185">Reference proteome</keyword>
<organism evidence="1 2">
    <name type="scientific">Molorchus minor</name>
    <dbReference type="NCBI Taxonomy" id="1323400"/>
    <lineage>
        <taxon>Eukaryota</taxon>
        <taxon>Metazoa</taxon>
        <taxon>Ecdysozoa</taxon>
        <taxon>Arthropoda</taxon>
        <taxon>Hexapoda</taxon>
        <taxon>Insecta</taxon>
        <taxon>Pterygota</taxon>
        <taxon>Neoptera</taxon>
        <taxon>Endopterygota</taxon>
        <taxon>Coleoptera</taxon>
        <taxon>Polyphaga</taxon>
        <taxon>Cucujiformia</taxon>
        <taxon>Chrysomeloidea</taxon>
        <taxon>Cerambycidae</taxon>
        <taxon>Lamiinae</taxon>
        <taxon>Monochamini</taxon>
        <taxon>Molorchus</taxon>
    </lineage>
</organism>
<comment type="caution">
    <text evidence="1">The sequence shown here is derived from an EMBL/GenBank/DDBJ whole genome shotgun (WGS) entry which is preliminary data.</text>
</comment>
<dbReference type="EMBL" id="JAPWTJ010000370">
    <property type="protein sequence ID" value="KAJ8979130.1"/>
    <property type="molecule type" value="Genomic_DNA"/>
</dbReference>
<dbReference type="InterPro" id="IPR011990">
    <property type="entry name" value="TPR-like_helical_dom_sf"/>
</dbReference>
<accession>A0ABQ9JPF6</accession>
<sequence>MDGLTRAKHLYDIIIEKCYNPNDTNYNAMIKAFGRCGDCQMAFTIVDEMVCGTRWSTINFLLEACISDKEAGFRHALLVWSRKLIEKKN</sequence>
<dbReference type="Pfam" id="PF01535">
    <property type="entry name" value="PPR"/>
    <property type="match status" value="1"/>
</dbReference>
<gene>
    <name evidence="1" type="ORF">NQ317_017973</name>
</gene>
<protein>
    <recommendedName>
        <fullName evidence="3">Pentatricopeptide repeat-containing protein</fullName>
    </recommendedName>
</protein>
<dbReference type="Gene3D" id="1.25.40.10">
    <property type="entry name" value="Tetratricopeptide repeat domain"/>
    <property type="match status" value="1"/>
</dbReference>
<dbReference type="NCBIfam" id="TIGR00756">
    <property type="entry name" value="PPR"/>
    <property type="match status" value="1"/>
</dbReference>
<evidence type="ECO:0000313" key="1">
    <source>
        <dbReference type="EMBL" id="KAJ8979130.1"/>
    </source>
</evidence>
<reference evidence="1" key="1">
    <citation type="journal article" date="2023" name="Insect Mol. Biol.">
        <title>Genome sequencing provides insights into the evolution of gene families encoding plant cell wall-degrading enzymes in longhorned beetles.</title>
        <authorList>
            <person name="Shin N.R."/>
            <person name="Okamura Y."/>
            <person name="Kirsch R."/>
            <person name="Pauchet Y."/>
        </authorList>
    </citation>
    <scope>NUCLEOTIDE SEQUENCE</scope>
    <source>
        <strain evidence="1">MMC_N1</strain>
    </source>
</reference>
<evidence type="ECO:0008006" key="3">
    <source>
        <dbReference type="Google" id="ProtNLM"/>
    </source>
</evidence>
<evidence type="ECO:0000313" key="2">
    <source>
        <dbReference type="Proteomes" id="UP001162164"/>
    </source>
</evidence>
<name>A0ABQ9JPF6_9CUCU</name>